<dbReference type="SMART" id="SM00822">
    <property type="entry name" value="PKS_KR"/>
    <property type="match status" value="1"/>
</dbReference>
<dbReference type="Pfam" id="PF00106">
    <property type="entry name" value="adh_short"/>
    <property type="match status" value="1"/>
</dbReference>
<dbReference type="Gene3D" id="3.40.50.720">
    <property type="entry name" value="NAD(P)-binding Rossmann-like Domain"/>
    <property type="match status" value="1"/>
</dbReference>
<keyword evidence="7" id="KW-1185">Reference proteome</keyword>
<dbReference type="PRINTS" id="PR00080">
    <property type="entry name" value="SDRFAMILY"/>
</dbReference>
<dbReference type="GO" id="GO:0016491">
    <property type="term" value="F:oxidoreductase activity"/>
    <property type="evidence" value="ECO:0007669"/>
    <property type="project" value="UniProtKB-KW"/>
</dbReference>
<name>A0ABV0GGJ7_9BURK</name>
<evidence type="ECO:0000259" key="5">
    <source>
        <dbReference type="SMART" id="SM00822"/>
    </source>
</evidence>
<organism evidence="6 7">
    <name type="scientific">Roseateles flavus</name>
    <dbReference type="NCBI Taxonomy" id="3149041"/>
    <lineage>
        <taxon>Bacteria</taxon>
        <taxon>Pseudomonadati</taxon>
        <taxon>Pseudomonadota</taxon>
        <taxon>Betaproteobacteria</taxon>
        <taxon>Burkholderiales</taxon>
        <taxon>Sphaerotilaceae</taxon>
        <taxon>Roseateles</taxon>
    </lineage>
</organism>
<accession>A0ABV0GGJ7</accession>
<evidence type="ECO:0000256" key="3">
    <source>
        <dbReference type="RuleBase" id="RU000363"/>
    </source>
</evidence>
<keyword evidence="2 6" id="KW-0560">Oxidoreductase</keyword>
<feature type="region of interest" description="Disordered" evidence="4">
    <location>
        <begin position="1"/>
        <end position="24"/>
    </location>
</feature>
<dbReference type="InterPro" id="IPR036291">
    <property type="entry name" value="NAD(P)-bd_dom_sf"/>
</dbReference>
<comment type="similarity">
    <text evidence="1 3">Belongs to the short-chain dehydrogenases/reductases (SDR) family.</text>
</comment>
<evidence type="ECO:0000313" key="6">
    <source>
        <dbReference type="EMBL" id="MEO3714189.1"/>
    </source>
</evidence>
<protein>
    <submittedName>
        <fullName evidence="6">SDR family oxidoreductase</fullName>
        <ecNumber evidence="6">1.-.-.-</ecNumber>
    </submittedName>
</protein>
<dbReference type="PRINTS" id="PR00081">
    <property type="entry name" value="GDHRDH"/>
</dbReference>
<dbReference type="InterPro" id="IPR002347">
    <property type="entry name" value="SDR_fam"/>
</dbReference>
<dbReference type="SUPFAM" id="SSF51735">
    <property type="entry name" value="NAD(P)-binding Rossmann-fold domains"/>
    <property type="match status" value="1"/>
</dbReference>
<dbReference type="CDD" id="cd05233">
    <property type="entry name" value="SDR_c"/>
    <property type="match status" value="1"/>
</dbReference>
<dbReference type="PANTHER" id="PTHR43669:SF3">
    <property type="entry name" value="ALCOHOL DEHYDROGENASE, PUTATIVE (AFU_ORTHOLOGUE AFUA_3G03445)-RELATED"/>
    <property type="match status" value="1"/>
</dbReference>
<dbReference type="RefSeq" id="WP_347611260.1">
    <property type="nucleotide sequence ID" value="NZ_JBDPZC010000007.1"/>
</dbReference>
<comment type="caution">
    <text evidence="6">The sequence shown here is derived from an EMBL/GenBank/DDBJ whole genome shotgun (WGS) entry which is preliminary data.</text>
</comment>
<feature type="compositionally biased region" description="Low complexity" evidence="4">
    <location>
        <begin position="1"/>
        <end position="20"/>
    </location>
</feature>
<evidence type="ECO:0000256" key="1">
    <source>
        <dbReference type="ARBA" id="ARBA00006484"/>
    </source>
</evidence>
<evidence type="ECO:0000256" key="2">
    <source>
        <dbReference type="ARBA" id="ARBA00023002"/>
    </source>
</evidence>
<gene>
    <name evidence="6" type="ORF">ABDJ40_15595</name>
</gene>
<reference evidence="6 7" key="1">
    <citation type="submission" date="2024-05" db="EMBL/GenBank/DDBJ databases">
        <title>Roseateles sp. 2.12 16S ribosomal RNA gene Genome sequencing and assembly.</title>
        <authorList>
            <person name="Woo H."/>
        </authorList>
    </citation>
    <scope>NUCLEOTIDE SEQUENCE [LARGE SCALE GENOMIC DNA]</scope>
    <source>
        <strain evidence="6 7">2.12</strain>
    </source>
</reference>
<proteinExistence type="inferred from homology"/>
<sequence>MNPASSATSASSTRSASAATPKTQDLFLSPDSEVSEALRPLSLKGRVVLITGGGQGLGAALSLELGRQGARLVLADMDLQRAQAQAKTLAPLDIEVLALALDVADPAQCRLAIGRVEQQFGRLDALVNNAATDVTAPLAELEVEDWLRILHTNLSGPFVLSKYAADCMARQAGGGGHIINIASTASKRAWPNASAYHASKWGLLGLSHALHAELREQGIRVCAIVAGGMRTPFLLDRFPDLDPERLQDPAHVARAIRHVLEQPRGTSIAELTVLPERESSWP</sequence>
<dbReference type="EMBL" id="JBDPZC010000007">
    <property type="protein sequence ID" value="MEO3714189.1"/>
    <property type="molecule type" value="Genomic_DNA"/>
</dbReference>
<feature type="domain" description="Ketoreductase" evidence="5">
    <location>
        <begin position="46"/>
        <end position="222"/>
    </location>
</feature>
<evidence type="ECO:0000256" key="4">
    <source>
        <dbReference type="SAM" id="MobiDB-lite"/>
    </source>
</evidence>
<dbReference type="EC" id="1.-.-.-" evidence="6"/>
<dbReference type="InterPro" id="IPR057326">
    <property type="entry name" value="KR_dom"/>
</dbReference>
<dbReference type="PANTHER" id="PTHR43669">
    <property type="entry name" value="5-KETO-D-GLUCONATE 5-REDUCTASE"/>
    <property type="match status" value="1"/>
</dbReference>
<dbReference type="Proteomes" id="UP001462640">
    <property type="component" value="Unassembled WGS sequence"/>
</dbReference>
<evidence type="ECO:0000313" key="7">
    <source>
        <dbReference type="Proteomes" id="UP001462640"/>
    </source>
</evidence>